<comment type="similarity">
    <text evidence="1 4 6">Belongs to the FtsZ family.</text>
</comment>
<dbReference type="InterPro" id="IPR003008">
    <property type="entry name" value="Tubulin_FtsZ_GTPase"/>
</dbReference>
<dbReference type="NCBIfam" id="TIGR00065">
    <property type="entry name" value="ftsZ"/>
    <property type="match status" value="1"/>
</dbReference>
<dbReference type="InterPro" id="IPR036525">
    <property type="entry name" value="Tubulin/FtsZ_GTPase_sf"/>
</dbReference>
<dbReference type="SUPFAM" id="SSF55307">
    <property type="entry name" value="Tubulin C-terminal domain-like"/>
    <property type="match status" value="1"/>
</dbReference>
<evidence type="ECO:0000256" key="6">
    <source>
        <dbReference type="RuleBase" id="RU000631"/>
    </source>
</evidence>
<dbReference type="Gene3D" id="3.40.50.1440">
    <property type="entry name" value="Tubulin/FtsZ, GTPase domain"/>
    <property type="match status" value="1"/>
</dbReference>
<dbReference type="Gene3D" id="3.30.1330.20">
    <property type="entry name" value="Tubulin/FtsZ, C-terminal domain"/>
    <property type="match status" value="1"/>
</dbReference>
<dbReference type="SUPFAM" id="SSF52490">
    <property type="entry name" value="Tubulin nucleotide-binding domain-like"/>
    <property type="match status" value="1"/>
</dbReference>
<evidence type="ECO:0000259" key="9">
    <source>
        <dbReference type="SMART" id="SM00865"/>
    </source>
</evidence>
<keyword evidence="4" id="KW-0963">Cytoplasm</keyword>
<dbReference type="CDD" id="cd02201">
    <property type="entry name" value="FtsZ_type1"/>
    <property type="match status" value="1"/>
</dbReference>
<feature type="domain" description="Tubulin/FtsZ 2-layer sandwich" evidence="9">
    <location>
        <begin position="211"/>
        <end position="328"/>
    </location>
</feature>
<evidence type="ECO:0000259" key="8">
    <source>
        <dbReference type="SMART" id="SM00864"/>
    </source>
</evidence>
<evidence type="ECO:0000256" key="1">
    <source>
        <dbReference type="ARBA" id="ARBA00009690"/>
    </source>
</evidence>
<reference evidence="11" key="1">
    <citation type="submission" date="2015-11" db="EMBL/GenBank/DDBJ databases">
        <authorList>
            <person name="Varghese N."/>
        </authorList>
    </citation>
    <scope>NUCLEOTIDE SEQUENCE [LARGE SCALE GENOMIC DNA]</scope>
</reference>
<comment type="function">
    <text evidence="4 6">Essential cell division protein that forms a contractile ring structure (Z ring) at the future cell division site. The regulation of the ring assembly controls the timing and the location of cell division. One of the functions of the FtsZ ring is to recruit other cell division proteins to the septum to produce a new cell wall between the dividing cells. Binds GTP and shows GTPase activity.</text>
</comment>
<dbReference type="InterPro" id="IPR045061">
    <property type="entry name" value="FtsZ/CetZ"/>
</dbReference>
<feature type="compositionally biased region" description="Basic and acidic residues" evidence="7">
    <location>
        <begin position="371"/>
        <end position="382"/>
    </location>
</feature>
<keyword evidence="4 6" id="KW-0717">Septation</keyword>
<dbReference type="AlphaFoldDB" id="A0A0S4MW38"/>
<keyword evidence="4 6" id="KW-0131">Cell cycle</keyword>
<dbReference type="GO" id="GO:0003924">
    <property type="term" value="F:GTPase activity"/>
    <property type="evidence" value="ECO:0007669"/>
    <property type="project" value="UniProtKB-UniRule"/>
</dbReference>
<name>A0A0S4MW38_9BACT</name>
<evidence type="ECO:0000256" key="5">
    <source>
        <dbReference type="NCBIfam" id="TIGR00065"/>
    </source>
</evidence>
<feature type="domain" description="Tubulin/FtsZ GTPase" evidence="8">
    <location>
        <begin position="17"/>
        <end position="209"/>
    </location>
</feature>
<proteinExistence type="inferred from homology"/>
<gene>
    <name evidence="4" type="primary">ftsZ</name>
    <name evidence="10" type="ORF">JGI1_00679</name>
</gene>
<evidence type="ECO:0000256" key="4">
    <source>
        <dbReference type="HAMAP-Rule" id="MF_00909"/>
    </source>
</evidence>
<feature type="binding site" evidence="4">
    <location>
        <position position="191"/>
    </location>
    <ligand>
        <name>GTP</name>
        <dbReference type="ChEBI" id="CHEBI:37565"/>
    </ligand>
</feature>
<dbReference type="InterPro" id="IPR020805">
    <property type="entry name" value="Cell_div_FtsZ_CS"/>
</dbReference>
<dbReference type="InterPro" id="IPR037103">
    <property type="entry name" value="Tubulin/FtsZ-like_C"/>
</dbReference>
<accession>A0A0S4MW38</accession>
<dbReference type="PANTHER" id="PTHR30314">
    <property type="entry name" value="CELL DIVISION PROTEIN FTSZ-RELATED"/>
    <property type="match status" value="1"/>
</dbReference>
<dbReference type="STRING" id="1643428.GCA_001442855_00661"/>
<keyword evidence="11" id="KW-1185">Reference proteome</keyword>
<dbReference type="PANTHER" id="PTHR30314:SF3">
    <property type="entry name" value="MITOCHONDRIAL DIVISION PROTEIN FSZA"/>
    <property type="match status" value="1"/>
</dbReference>
<dbReference type="Pfam" id="PF12327">
    <property type="entry name" value="FtsZ_C"/>
    <property type="match status" value="1"/>
</dbReference>
<dbReference type="GO" id="GO:0051258">
    <property type="term" value="P:protein polymerization"/>
    <property type="evidence" value="ECO:0007669"/>
    <property type="project" value="UniProtKB-UniRule"/>
</dbReference>
<dbReference type="EMBL" id="FAOO01000004">
    <property type="protein sequence ID" value="CUU03223.1"/>
    <property type="molecule type" value="Genomic_DNA"/>
</dbReference>
<keyword evidence="2 4" id="KW-0547">Nucleotide-binding</keyword>
<dbReference type="PRINTS" id="PR00423">
    <property type="entry name" value="CELLDVISFTSZ"/>
</dbReference>
<comment type="subcellular location">
    <subcellularLocation>
        <location evidence="4">Cytoplasm</location>
    </subcellularLocation>
    <text evidence="4">Assembles at midcell at the inner surface of the cytoplasmic membrane.</text>
</comment>
<dbReference type="InterPro" id="IPR024757">
    <property type="entry name" value="FtsZ_C"/>
</dbReference>
<dbReference type="Proteomes" id="UP000320623">
    <property type="component" value="Unassembled WGS sequence"/>
</dbReference>
<keyword evidence="3 4" id="KW-0342">GTP-binding</keyword>
<evidence type="ECO:0000313" key="10">
    <source>
        <dbReference type="EMBL" id="CUU03223.1"/>
    </source>
</evidence>
<organism evidence="10 11">
    <name type="scientific">Candidatus Thermokryptus mobilis</name>
    <dbReference type="NCBI Taxonomy" id="1643428"/>
    <lineage>
        <taxon>Bacteria</taxon>
        <taxon>Pseudomonadati</taxon>
        <taxon>Candidatus Kryptoniota</taxon>
        <taxon>Candidatus Thermokryptus</taxon>
    </lineage>
</organism>
<evidence type="ECO:0000313" key="11">
    <source>
        <dbReference type="Proteomes" id="UP000320623"/>
    </source>
</evidence>
<dbReference type="GO" id="GO:0032153">
    <property type="term" value="C:cell division site"/>
    <property type="evidence" value="ECO:0007669"/>
    <property type="project" value="UniProtKB-UniRule"/>
</dbReference>
<dbReference type="InterPro" id="IPR000158">
    <property type="entry name" value="Cell_div_FtsZ"/>
</dbReference>
<dbReference type="Pfam" id="PF00091">
    <property type="entry name" value="Tubulin"/>
    <property type="match status" value="1"/>
</dbReference>
<keyword evidence="4 6" id="KW-0132">Cell division</keyword>
<dbReference type="GO" id="GO:0000917">
    <property type="term" value="P:division septum assembly"/>
    <property type="evidence" value="ECO:0007669"/>
    <property type="project" value="UniProtKB-KW"/>
</dbReference>
<feature type="binding site" evidence="4">
    <location>
        <begin position="113"/>
        <end position="115"/>
    </location>
    <ligand>
        <name>GTP</name>
        <dbReference type="ChEBI" id="CHEBI:37565"/>
    </ligand>
</feature>
<dbReference type="InterPro" id="IPR008280">
    <property type="entry name" value="Tub_FtsZ_C"/>
</dbReference>
<dbReference type="GO" id="GO:0005525">
    <property type="term" value="F:GTP binding"/>
    <property type="evidence" value="ECO:0007669"/>
    <property type="project" value="UniProtKB-UniRule"/>
</dbReference>
<sequence length="393" mass="41706">MITLADSSERAESTLAKIKVVGVGGCGCNSVKMMALKGVPLNVELIAVNTDAQSLDGIDSELGIKKIYVGSKKLGAGAKPEIGQKVVEEASARIEEVLSGADLVFVTAGLGKGTGTGGAPVVANIAKSLGALVIAVVFTPFRNQGKRALQIAEEGLKNLKEVSDTVIAISNEKLLNSVGKQDIQEAFDFGNEVLYNAVKGITDIISKPGLVNVDFMDIKTVMSDTGNALLGTGIARGEHRAIEATQKAISHPLVEGVSIDGAKNVLINIVAGKLSLTEVDEAIKVITDRTGDDINLIYGVVKDETMGDDFMVTVIATGMDTVSVSPKKTPLAPRRVTPVYDIDDERIDYKETEIKRPAYLRKGIMIESKGEASDLDNRKTPEAKPPFLRNVMD</sequence>
<dbReference type="HAMAP" id="MF_00909">
    <property type="entry name" value="FtsZ"/>
    <property type="match status" value="1"/>
</dbReference>
<comment type="subunit">
    <text evidence="4">Homodimer. Polymerizes to form a dynamic ring structure in a strictly GTP-dependent manner. Interacts directly with several other division proteins.</text>
</comment>
<dbReference type="InterPro" id="IPR018316">
    <property type="entry name" value="Tubulin/FtsZ_2-layer-sand-dom"/>
</dbReference>
<evidence type="ECO:0000256" key="7">
    <source>
        <dbReference type="SAM" id="MobiDB-lite"/>
    </source>
</evidence>
<dbReference type="SMART" id="SM00865">
    <property type="entry name" value="Tubulin_C"/>
    <property type="match status" value="1"/>
</dbReference>
<dbReference type="SMART" id="SM00864">
    <property type="entry name" value="Tubulin"/>
    <property type="match status" value="1"/>
</dbReference>
<evidence type="ECO:0000256" key="3">
    <source>
        <dbReference type="ARBA" id="ARBA00023134"/>
    </source>
</evidence>
<protein>
    <recommendedName>
        <fullName evidence="4 5">Cell division protein FtsZ</fullName>
    </recommendedName>
</protein>
<dbReference type="GO" id="GO:0005737">
    <property type="term" value="C:cytoplasm"/>
    <property type="evidence" value="ECO:0007669"/>
    <property type="project" value="UniProtKB-SubCell"/>
</dbReference>
<evidence type="ECO:0000256" key="2">
    <source>
        <dbReference type="ARBA" id="ARBA00022741"/>
    </source>
</evidence>
<dbReference type="PROSITE" id="PS01135">
    <property type="entry name" value="FTSZ_2"/>
    <property type="match status" value="1"/>
</dbReference>
<comment type="caution">
    <text evidence="4">Lacks conserved residue(s) required for the propagation of feature annotation.</text>
</comment>
<feature type="region of interest" description="Disordered" evidence="7">
    <location>
        <begin position="371"/>
        <end position="393"/>
    </location>
</feature>
<dbReference type="GO" id="GO:0043093">
    <property type="term" value="P:FtsZ-dependent cytokinesis"/>
    <property type="evidence" value="ECO:0007669"/>
    <property type="project" value="UniProtKB-UniRule"/>
</dbReference>